<dbReference type="PROSITE" id="PS50977">
    <property type="entry name" value="HTH_TETR_2"/>
    <property type="match status" value="1"/>
</dbReference>
<dbReference type="Pfam" id="PF00440">
    <property type="entry name" value="TetR_N"/>
    <property type="match status" value="1"/>
</dbReference>
<dbReference type="AlphaFoldDB" id="A0A1H6F209"/>
<accession>A0A1H6F209</accession>
<evidence type="ECO:0000256" key="4">
    <source>
        <dbReference type="PROSITE-ProRule" id="PRU00335"/>
    </source>
</evidence>
<keyword evidence="1" id="KW-0805">Transcription regulation</keyword>
<reference evidence="6 7" key="1">
    <citation type="submission" date="2016-10" db="EMBL/GenBank/DDBJ databases">
        <authorList>
            <person name="de Groot N.N."/>
        </authorList>
    </citation>
    <scope>NUCLEOTIDE SEQUENCE [LARGE SCALE GENOMIC DNA]</scope>
    <source>
        <strain evidence="6 7">CGMCC 4.7037</strain>
    </source>
</reference>
<dbReference type="InterPro" id="IPR009057">
    <property type="entry name" value="Homeodomain-like_sf"/>
</dbReference>
<name>A0A1H6F209_9ACTN</name>
<evidence type="ECO:0000256" key="1">
    <source>
        <dbReference type="ARBA" id="ARBA00023015"/>
    </source>
</evidence>
<organism evidence="6 7">
    <name type="scientific">Nonomuraea solani</name>
    <dbReference type="NCBI Taxonomy" id="1144553"/>
    <lineage>
        <taxon>Bacteria</taxon>
        <taxon>Bacillati</taxon>
        <taxon>Actinomycetota</taxon>
        <taxon>Actinomycetes</taxon>
        <taxon>Streptosporangiales</taxon>
        <taxon>Streptosporangiaceae</taxon>
        <taxon>Nonomuraea</taxon>
    </lineage>
</organism>
<dbReference type="PANTHER" id="PTHR30055">
    <property type="entry name" value="HTH-TYPE TRANSCRIPTIONAL REGULATOR RUTR"/>
    <property type="match status" value="1"/>
</dbReference>
<dbReference type="InterPro" id="IPR050109">
    <property type="entry name" value="HTH-type_TetR-like_transc_reg"/>
</dbReference>
<evidence type="ECO:0000256" key="2">
    <source>
        <dbReference type="ARBA" id="ARBA00023125"/>
    </source>
</evidence>
<feature type="domain" description="HTH tetR-type" evidence="5">
    <location>
        <begin position="12"/>
        <end position="72"/>
    </location>
</feature>
<keyword evidence="7" id="KW-1185">Reference proteome</keyword>
<evidence type="ECO:0000313" key="7">
    <source>
        <dbReference type="Proteomes" id="UP000236732"/>
    </source>
</evidence>
<dbReference type="OrthoDB" id="3193022at2"/>
<dbReference type="SUPFAM" id="SSF46689">
    <property type="entry name" value="Homeodomain-like"/>
    <property type="match status" value="1"/>
</dbReference>
<sequence>MPEQPAVDRRVQRSRAALMAAAVRLVSERGTTALPVAEFTEAANVSRKLLYMHFGDRDGLLVAAAIDLVERELLPRTVEMDGDLREHVLATVRHFAEHRPFYRPMLTGPCAFAMTTKQNSLLGSLSRDTVRDVYGDLEQQTLNDLALVITSGVSAVVNDWLINADDPLDPDAMTDRLQRMASALINSRSGGGRVR</sequence>
<dbReference type="GO" id="GO:0003700">
    <property type="term" value="F:DNA-binding transcription factor activity"/>
    <property type="evidence" value="ECO:0007669"/>
    <property type="project" value="TreeGrafter"/>
</dbReference>
<dbReference type="PANTHER" id="PTHR30055:SF234">
    <property type="entry name" value="HTH-TYPE TRANSCRIPTIONAL REGULATOR BETI"/>
    <property type="match status" value="1"/>
</dbReference>
<dbReference type="PRINTS" id="PR00455">
    <property type="entry name" value="HTHTETR"/>
</dbReference>
<proteinExistence type="predicted"/>
<dbReference type="InterPro" id="IPR001647">
    <property type="entry name" value="HTH_TetR"/>
</dbReference>
<evidence type="ECO:0000259" key="5">
    <source>
        <dbReference type="PROSITE" id="PS50977"/>
    </source>
</evidence>
<dbReference type="Gene3D" id="1.10.357.10">
    <property type="entry name" value="Tetracycline Repressor, domain 2"/>
    <property type="match status" value="1"/>
</dbReference>
<keyword evidence="2 4" id="KW-0238">DNA-binding</keyword>
<protein>
    <submittedName>
        <fullName evidence="6">DNA-binding transcriptional regulator, AcrR family</fullName>
    </submittedName>
</protein>
<evidence type="ECO:0000256" key="3">
    <source>
        <dbReference type="ARBA" id="ARBA00023163"/>
    </source>
</evidence>
<dbReference type="EMBL" id="FNVT01000031">
    <property type="protein sequence ID" value="SEH02974.1"/>
    <property type="molecule type" value="Genomic_DNA"/>
</dbReference>
<keyword evidence="3" id="KW-0804">Transcription</keyword>
<evidence type="ECO:0000313" key="6">
    <source>
        <dbReference type="EMBL" id="SEH02974.1"/>
    </source>
</evidence>
<dbReference type="Proteomes" id="UP000236732">
    <property type="component" value="Unassembled WGS sequence"/>
</dbReference>
<feature type="DNA-binding region" description="H-T-H motif" evidence="4">
    <location>
        <begin position="35"/>
        <end position="54"/>
    </location>
</feature>
<gene>
    <name evidence="6" type="ORF">SAMN05444920_13186</name>
</gene>
<dbReference type="GO" id="GO:0000976">
    <property type="term" value="F:transcription cis-regulatory region binding"/>
    <property type="evidence" value="ECO:0007669"/>
    <property type="project" value="TreeGrafter"/>
</dbReference>